<dbReference type="Proteomes" id="UP000249354">
    <property type="component" value="Unassembled WGS sequence"/>
</dbReference>
<dbReference type="Pfam" id="PF14516">
    <property type="entry name" value="AAA_35"/>
    <property type="match status" value="1"/>
</dbReference>
<reference evidence="1 2" key="2">
    <citation type="submission" date="2018-06" db="EMBL/GenBank/DDBJ databases">
        <title>Metagenomic assembly of (sub)arctic Cyanobacteria and their associated microbiome from non-axenic cultures.</title>
        <authorList>
            <person name="Baurain D."/>
        </authorList>
    </citation>
    <scope>NUCLEOTIDE SEQUENCE [LARGE SCALE GENOMIC DNA]</scope>
    <source>
        <strain evidence="1">ULC129bin1</strain>
    </source>
</reference>
<sequence length="513" mass="56999">MTRWFNTAGPCKPESHYMLPSLERLPSVARIIEQEGYFVIHAPRQTGKTTAMLTLAQQLTAQGKYAALMVSTEVGAAYSQTPDKAMVAILRAWSDAATFWLPIELHPPNWSDCGSIGQALRQWASQCSRPIVLFIDEIDALQDEALVSVLRQLRDGYPRRPRGFPQSLALIGLRDVRDYKVASGGSGRLGTASPFNIKVESLTLRNFTQSEVASLYQQHTDDTGQVFTSEAIQRAFDLTQGQPWLVNALARQMVEVLAADPLVALTLEHVEQAKEILIQRQDTHLDSLAERLREPRVRAIIEPILAGQELGEVSNEDIRFVLDLGLCVMSPQGGLVIANPIYREVLPRVLAVPPTASLPQIAPTWLTPSGELDVQALLEAFLQFWRQHGEPLLRSASYHEIAPHLVLMAFLHRVVNGSGTLEREYALGSGRMDLCLRYAQVTLGIELKVWRDGRPDPLQAGLGQLDAYLSRLGAVSGWLIIFDRRSGLLPIEERTTTEVVETPKHYQVTVVRG</sequence>
<dbReference type="EMBL" id="QBMC01000195">
    <property type="protein sequence ID" value="PZO11236.1"/>
    <property type="molecule type" value="Genomic_DNA"/>
</dbReference>
<organism evidence="1 2">
    <name type="scientific">Leptolyngbya foveolarum</name>
    <dbReference type="NCBI Taxonomy" id="47253"/>
    <lineage>
        <taxon>Bacteria</taxon>
        <taxon>Bacillati</taxon>
        <taxon>Cyanobacteriota</taxon>
        <taxon>Cyanophyceae</taxon>
        <taxon>Leptolyngbyales</taxon>
        <taxon>Leptolyngbyaceae</taxon>
        <taxon>Leptolyngbya group</taxon>
        <taxon>Leptolyngbya</taxon>
    </lineage>
</organism>
<reference evidence="2" key="1">
    <citation type="submission" date="2018-04" db="EMBL/GenBank/DDBJ databases">
        <authorList>
            <person name="Cornet L."/>
        </authorList>
    </citation>
    <scope>NUCLEOTIDE SEQUENCE [LARGE SCALE GENOMIC DNA]</scope>
</reference>
<evidence type="ECO:0000313" key="1">
    <source>
        <dbReference type="EMBL" id="PZO11236.1"/>
    </source>
</evidence>
<dbReference type="SUPFAM" id="SSF52540">
    <property type="entry name" value="P-loop containing nucleoside triphosphate hydrolases"/>
    <property type="match status" value="1"/>
</dbReference>
<gene>
    <name evidence="1" type="ORF">DCF25_19785</name>
</gene>
<dbReference type="AlphaFoldDB" id="A0A2W4TPY6"/>
<accession>A0A2W4TPY6</accession>
<name>A0A2W4TPY6_9CYAN</name>
<comment type="caution">
    <text evidence="1">The sequence shown here is derived from an EMBL/GenBank/DDBJ whole genome shotgun (WGS) entry which is preliminary data.</text>
</comment>
<proteinExistence type="predicted"/>
<protein>
    <submittedName>
        <fullName evidence="1">Polyketide biosynthesis operon protein CyrO</fullName>
    </submittedName>
</protein>
<dbReference type="Gene3D" id="3.40.50.300">
    <property type="entry name" value="P-loop containing nucleotide triphosphate hydrolases"/>
    <property type="match status" value="1"/>
</dbReference>
<dbReference type="InterPro" id="IPR027417">
    <property type="entry name" value="P-loop_NTPase"/>
</dbReference>
<evidence type="ECO:0000313" key="2">
    <source>
        <dbReference type="Proteomes" id="UP000249354"/>
    </source>
</evidence>